<evidence type="ECO:0000259" key="5">
    <source>
        <dbReference type="Pfam" id="PF01077"/>
    </source>
</evidence>
<keyword evidence="4" id="KW-0411">Iron-sulfur</keyword>
<keyword evidence="1" id="KW-0004">4Fe-4S</keyword>
<gene>
    <name evidence="6" type="ORF">TDSAC_1298</name>
</gene>
<dbReference type="PRINTS" id="PR00397">
    <property type="entry name" value="SIROHAEM"/>
</dbReference>
<evidence type="ECO:0000256" key="2">
    <source>
        <dbReference type="ARBA" id="ARBA00022723"/>
    </source>
</evidence>
<feature type="domain" description="Nitrite/sulphite reductase 4Fe-4S" evidence="5">
    <location>
        <begin position="76"/>
        <end position="206"/>
    </location>
</feature>
<dbReference type="InterPro" id="IPR045854">
    <property type="entry name" value="NO2/SO3_Rdtase_4Fe4S_sf"/>
</dbReference>
<dbReference type="Pfam" id="PF01077">
    <property type="entry name" value="NIR_SIR"/>
    <property type="match status" value="1"/>
</dbReference>
<dbReference type="GO" id="GO:0051539">
    <property type="term" value="F:4 iron, 4 sulfur cluster binding"/>
    <property type="evidence" value="ECO:0007669"/>
    <property type="project" value="UniProtKB-KW"/>
</dbReference>
<protein>
    <submittedName>
        <fullName evidence="6">Nitrite and sulphite reductase 4Fe-4S domain-containing protein</fullName>
    </submittedName>
</protein>
<evidence type="ECO:0000313" key="6">
    <source>
        <dbReference type="EMBL" id="AWB10639.1"/>
    </source>
</evidence>
<dbReference type="GO" id="GO:0020037">
    <property type="term" value="F:heme binding"/>
    <property type="evidence" value="ECO:0007669"/>
    <property type="project" value="InterPro"/>
</dbReference>
<evidence type="ECO:0000256" key="1">
    <source>
        <dbReference type="ARBA" id="ARBA00022485"/>
    </source>
</evidence>
<evidence type="ECO:0000313" key="7">
    <source>
        <dbReference type="Proteomes" id="UP000244792"/>
    </source>
</evidence>
<dbReference type="SUPFAM" id="SSF56014">
    <property type="entry name" value="Nitrite and sulphite reductase 4Fe-4S domain-like"/>
    <property type="match status" value="1"/>
</dbReference>
<dbReference type="KEGG" id="taci:TDSAC_1298"/>
<sequence>MNLETLKKFPMSFYAPDGILSHLQLKLLLELSNRGFEVILSGNSSITIPNLDSLTKEKLKEAGFLQIPHMENKVFYAQTCLSKPYCPMSRQNARSLSKRINENYYGMVTPAKVKISISGCPNGCSEPLVRDIGIMGYPTGYTLTIGGFAGRNGGIGEVISSNLDENQTVDTLGKLLAVYKAYAQEKERMHKFLRRLGLEFIKEKMESAE</sequence>
<dbReference type="PANTHER" id="PTHR11493:SF54">
    <property type="entry name" value="ANAEROBIC SULFITE REDUCTASE SUBUNIT C"/>
    <property type="match status" value="1"/>
</dbReference>
<dbReference type="RefSeq" id="WP_108309429.1">
    <property type="nucleotide sequence ID" value="NZ_CP020921.1"/>
</dbReference>
<dbReference type="InterPro" id="IPR006066">
    <property type="entry name" value="NO2/SO3_Rdtase_FeS/sirohaem_BS"/>
</dbReference>
<dbReference type="InterPro" id="IPR006067">
    <property type="entry name" value="NO2/SO3_Rdtase_4Fe4S_dom"/>
</dbReference>
<proteinExistence type="predicted"/>
<evidence type="ECO:0000256" key="4">
    <source>
        <dbReference type="ARBA" id="ARBA00023014"/>
    </source>
</evidence>
<name>A0A2R4W1I5_THEAF</name>
<dbReference type="InterPro" id="IPR045169">
    <property type="entry name" value="NO2/SO3_Rdtase_4Fe4S_prot"/>
</dbReference>
<reference evidence="6 7" key="1">
    <citation type="submission" date="2017-04" db="EMBL/GenBank/DDBJ databases">
        <title>Genomic insights into metabolism of Thermodesulfobium acidiphilum.</title>
        <authorList>
            <person name="Toshchakov S.V."/>
            <person name="Frolov E.N."/>
            <person name="Kublanov I.V."/>
            <person name="Samarov N.I."/>
            <person name="Novikov A."/>
            <person name="Lebedinsky A.V."/>
            <person name="Bonch-Osmolovskaya E.A."/>
            <person name="Chernyh N.A."/>
        </authorList>
    </citation>
    <scope>NUCLEOTIDE SEQUENCE [LARGE SCALE GENOMIC DNA]</scope>
    <source>
        <strain evidence="6 7">3127-1</strain>
    </source>
</reference>
<dbReference type="GO" id="GO:0046872">
    <property type="term" value="F:metal ion binding"/>
    <property type="evidence" value="ECO:0007669"/>
    <property type="project" value="UniProtKB-KW"/>
</dbReference>
<dbReference type="EMBL" id="CP020921">
    <property type="protein sequence ID" value="AWB10639.1"/>
    <property type="molecule type" value="Genomic_DNA"/>
</dbReference>
<keyword evidence="3" id="KW-0408">Iron</keyword>
<dbReference type="PANTHER" id="PTHR11493">
    <property type="entry name" value="SULFITE REDUCTASE [NADPH] SUBUNIT BETA-RELATED"/>
    <property type="match status" value="1"/>
</dbReference>
<dbReference type="PROSITE" id="PS00365">
    <property type="entry name" value="NIR_SIR"/>
    <property type="match status" value="1"/>
</dbReference>
<keyword evidence="2" id="KW-0479">Metal-binding</keyword>
<evidence type="ECO:0000256" key="3">
    <source>
        <dbReference type="ARBA" id="ARBA00023004"/>
    </source>
</evidence>
<dbReference type="GO" id="GO:0000103">
    <property type="term" value="P:sulfate assimilation"/>
    <property type="evidence" value="ECO:0007669"/>
    <property type="project" value="TreeGrafter"/>
</dbReference>
<dbReference type="AlphaFoldDB" id="A0A2R4W1I5"/>
<dbReference type="OrthoDB" id="9800558at2"/>
<dbReference type="GO" id="GO:0009337">
    <property type="term" value="C:sulfite reductase complex (NADPH)"/>
    <property type="evidence" value="ECO:0007669"/>
    <property type="project" value="TreeGrafter"/>
</dbReference>
<accession>A0A2R4W1I5</accession>
<dbReference type="GO" id="GO:0050311">
    <property type="term" value="F:sulfite reductase (ferredoxin) activity"/>
    <property type="evidence" value="ECO:0007669"/>
    <property type="project" value="TreeGrafter"/>
</dbReference>
<dbReference type="Proteomes" id="UP000244792">
    <property type="component" value="Chromosome"/>
</dbReference>
<organism evidence="6 7">
    <name type="scientific">Thermodesulfobium acidiphilum</name>
    <dbReference type="NCBI Taxonomy" id="1794699"/>
    <lineage>
        <taxon>Bacteria</taxon>
        <taxon>Pseudomonadati</taxon>
        <taxon>Thermodesulfobiota</taxon>
        <taxon>Thermodesulfobiia</taxon>
        <taxon>Thermodesulfobiales</taxon>
        <taxon>Thermodesulfobiaceae</taxon>
        <taxon>Thermodesulfobium</taxon>
    </lineage>
</organism>
<dbReference type="GO" id="GO:0016002">
    <property type="term" value="F:sulfite reductase activity"/>
    <property type="evidence" value="ECO:0007669"/>
    <property type="project" value="TreeGrafter"/>
</dbReference>
<keyword evidence="7" id="KW-1185">Reference proteome</keyword>
<dbReference type="Gene3D" id="3.30.413.10">
    <property type="entry name" value="Sulfite Reductase Hemoprotein, domain 1"/>
    <property type="match status" value="1"/>
</dbReference>